<comment type="subcellular location">
    <subcellularLocation>
        <location evidence="1">Virion</location>
    </subcellularLocation>
</comment>
<reference evidence="3 4" key="1">
    <citation type="submission" date="2021-12" db="EMBL/GenBank/DDBJ databases">
        <title>Genome sequence of Kibdelosporangium philippinense ATCC 49844.</title>
        <authorList>
            <person name="Fedorov E.A."/>
            <person name="Omeragic M."/>
            <person name="Shalygina K.F."/>
            <person name="Maclea K.S."/>
        </authorList>
    </citation>
    <scope>NUCLEOTIDE SEQUENCE [LARGE SCALE GENOMIC DNA]</scope>
    <source>
        <strain evidence="3 4">ATCC 49844</strain>
    </source>
</reference>
<keyword evidence="4" id="KW-1185">Reference proteome</keyword>
<sequence length="476" mass="51621">MTLAQLIAQLRGQMATKLTERNGFAVQLAELRAQDNPDQDKVAELRRSKDGLDAELDQMQVRVADLEAELARDDAADRLAREVNPGAPRPAYDQVARVGTEERTYRPDVDPRGVRFARDVASAFLGEYGAQARLARHMEEETVERSVAVTGAQDRAVGTGAQEQRAVGTGAFAGLVVPQYLVDLFAPMATAGRPFADACRPHELPPTGMTVNLGRGTTGTSVDDQSAENANVSETDYDDSLLTFPVRTAAGQQTVSRQGVDRGVNIDDTIIEDLYKRYHANVDNKLLNLASVGLTNVATAVTYTDATPTVEELYPKTIEALAGVEGALLDVASGENIAVMHSRRWYWLQNAMSTKWPIISQPGIIEKTIGANYAERYGSGVRGILPNGTPVIVDNNIATNLGVNTNEDEIYVGDKNEFHLWEDPAAPLLIRAEHTKAASLGVLLVVYGYYAFTHTRYAHARKVAGTGLIPPTFTGV</sequence>
<name>A0ABS8ZLY8_9PSEU</name>
<gene>
    <name evidence="3" type="ORF">LWC34_38880</name>
</gene>
<dbReference type="NCBIfam" id="TIGR01554">
    <property type="entry name" value="major_cap_HK97"/>
    <property type="match status" value="1"/>
</dbReference>
<dbReference type="EMBL" id="JAJVCN010000003">
    <property type="protein sequence ID" value="MCE7008735.1"/>
    <property type="molecule type" value="Genomic_DNA"/>
</dbReference>
<accession>A0ABS8ZLY8</accession>
<protein>
    <submittedName>
        <fullName evidence="3">Phage major capsid protein</fullName>
    </submittedName>
</protein>
<organism evidence="3 4">
    <name type="scientific">Kibdelosporangium philippinense</name>
    <dbReference type="NCBI Taxonomy" id="211113"/>
    <lineage>
        <taxon>Bacteria</taxon>
        <taxon>Bacillati</taxon>
        <taxon>Actinomycetota</taxon>
        <taxon>Actinomycetes</taxon>
        <taxon>Pseudonocardiales</taxon>
        <taxon>Pseudonocardiaceae</taxon>
        <taxon>Kibdelosporangium</taxon>
    </lineage>
</organism>
<feature type="coiled-coil region" evidence="2">
    <location>
        <begin position="42"/>
        <end position="76"/>
    </location>
</feature>
<keyword evidence="2" id="KW-0175">Coiled coil</keyword>
<dbReference type="RefSeq" id="WP_233730206.1">
    <property type="nucleotide sequence ID" value="NZ_JAJVCN010000003.1"/>
</dbReference>
<evidence type="ECO:0000313" key="3">
    <source>
        <dbReference type="EMBL" id="MCE7008735.1"/>
    </source>
</evidence>
<evidence type="ECO:0000313" key="4">
    <source>
        <dbReference type="Proteomes" id="UP001521150"/>
    </source>
</evidence>
<dbReference type="Proteomes" id="UP001521150">
    <property type="component" value="Unassembled WGS sequence"/>
</dbReference>
<evidence type="ECO:0000256" key="1">
    <source>
        <dbReference type="ARBA" id="ARBA00004328"/>
    </source>
</evidence>
<proteinExistence type="predicted"/>
<comment type="caution">
    <text evidence="3">The sequence shown here is derived from an EMBL/GenBank/DDBJ whole genome shotgun (WGS) entry which is preliminary data.</text>
</comment>
<evidence type="ECO:0000256" key="2">
    <source>
        <dbReference type="SAM" id="Coils"/>
    </source>
</evidence>
<dbReference type="SUPFAM" id="SSF56563">
    <property type="entry name" value="Major capsid protein gp5"/>
    <property type="match status" value="1"/>
</dbReference>
<dbReference type="InterPro" id="IPR024455">
    <property type="entry name" value="Phage_capsid"/>
</dbReference>